<dbReference type="Pfam" id="PF20465">
    <property type="entry name" value="MmeI_hel"/>
    <property type="match status" value="1"/>
</dbReference>
<dbReference type="InterPro" id="IPR050953">
    <property type="entry name" value="N4_N6_ade-DNA_methylase"/>
</dbReference>
<dbReference type="EC" id="2.1.1.72" evidence="1"/>
<feature type="domain" description="MmeI-like N-terminal" evidence="5">
    <location>
        <begin position="11"/>
        <end position="173"/>
    </location>
</feature>
<dbReference type="PANTHER" id="PTHR33841">
    <property type="entry name" value="DNA METHYLTRANSFERASE YEEA-RELATED"/>
    <property type="match status" value="1"/>
</dbReference>
<evidence type="ECO:0000256" key="2">
    <source>
        <dbReference type="ARBA" id="ARBA00022603"/>
    </source>
</evidence>
<dbReference type="GO" id="GO:0032259">
    <property type="term" value="P:methylation"/>
    <property type="evidence" value="ECO:0007669"/>
    <property type="project" value="UniProtKB-KW"/>
</dbReference>
<evidence type="ECO:0000256" key="3">
    <source>
        <dbReference type="ARBA" id="ARBA00022679"/>
    </source>
</evidence>
<sequence>MPLSWNEIRTRATAFAKEWSNATDEDADAKSFWDSLFQVYGVPRRRFATFEKRVTRGDGSKGFIDLLWRKVVLVEHKSRGRDLDRAHAQAKDYFPGIRDHELPRYIVVCDFDKFRVTDLEKDKVTEFRLKDLPNRVQSLGFIAGYEARTFKDQDPVNIKAVLKLGALHDELKAVGYDGHELEVYLVRLLFCLFADDTGIFVPRDIFQDYIQTRTNEDGSDLGPRLQELFETLNRPVERRYKTLDESLQQFPYVNGQLFSESIPVAPFTSNTRKALLECCDVDWGQISPAIFGSLFQSIKTVEQRRDLGEHYTSEKNILKAVQALFLESLRAEFEAIKTQAAKLRAFHDKLASLKFLDPACGCGNFLVIAYRELRLLELDVIRALYGREMQQLSLDAIKDYVKVDVDQFHGIEIEEWPAQIARVAMWLMDHQLNVVVSQEFGNALVRVPLVKMANIVHADALTYDWEAVLPSAKCSYVLGNPPFRGARVQSATQKASLAVAMVGVPDSKNLDLVSGWYVKTARYLSATAKAALVSTNSITQGEQVGPLWSWMLSQGIQIHFAHRTFKWQNEASGQAAVHCIIIGFALHAPERRRLFDYDTVTSDPHEVAATNINPYLVDAENILLTKRTKPISPGVSKMDFGSMANDDGALLIDTREQLREVLAGGKGARAFIRPFLQVEEFLYNNKRWCIWLDGVEPSAYRHIATIMKRIMHCREHRRKSTRAATNKLAETPGLFGEIRQPQTRYLLVPRHTGESRRYIPMGFMKPRMVCGDANLAVPNCTLFEFGVMSSLMHNAWVAGVCGRIKSDFRYSVKIVYNNFPWPKDVSEKHRAAVEAAAKAVLDTRNAYASQSLADLYDPLAMPGPLLQAHRALDRAVDAAYTKRRFASDAERVAYLLVLYKELNDSLQLVAAAKKVPRKRA</sequence>
<dbReference type="Pfam" id="PF20473">
    <property type="entry name" value="MmeI_Mtase"/>
    <property type="match status" value="1"/>
</dbReference>
<comment type="catalytic activity">
    <reaction evidence="4">
        <text>a 2'-deoxyadenosine in DNA + S-adenosyl-L-methionine = an N(6)-methyl-2'-deoxyadenosine in DNA + S-adenosyl-L-homocysteine + H(+)</text>
        <dbReference type="Rhea" id="RHEA:15197"/>
        <dbReference type="Rhea" id="RHEA-COMP:12418"/>
        <dbReference type="Rhea" id="RHEA-COMP:12419"/>
        <dbReference type="ChEBI" id="CHEBI:15378"/>
        <dbReference type="ChEBI" id="CHEBI:57856"/>
        <dbReference type="ChEBI" id="CHEBI:59789"/>
        <dbReference type="ChEBI" id="CHEBI:90615"/>
        <dbReference type="ChEBI" id="CHEBI:90616"/>
        <dbReference type="EC" id="2.1.1.72"/>
    </reaction>
</comment>
<protein>
    <recommendedName>
        <fullName evidence="1">site-specific DNA-methyltransferase (adenine-specific)</fullName>
        <ecNumber evidence="1">2.1.1.72</ecNumber>
    </recommendedName>
</protein>
<dbReference type="InterPro" id="IPR046816">
    <property type="entry name" value="MmeI_Mtase"/>
</dbReference>
<dbReference type="Pfam" id="PF20464">
    <property type="entry name" value="MmeI_N"/>
    <property type="match status" value="1"/>
</dbReference>
<evidence type="ECO:0000259" key="5">
    <source>
        <dbReference type="Pfam" id="PF20464"/>
    </source>
</evidence>
<name>A0A858ZSF0_9BURK</name>
<dbReference type="Gene3D" id="3.40.50.150">
    <property type="entry name" value="Vaccinia Virus protein VP39"/>
    <property type="match status" value="1"/>
</dbReference>
<dbReference type="InterPro" id="IPR046818">
    <property type="entry name" value="MmeI_C"/>
</dbReference>
<evidence type="ECO:0000256" key="4">
    <source>
        <dbReference type="ARBA" id="ARBA00047942"/>
    </source>
</evidence>
<evidence type="ECO:0000259" key="6">
    <source>
        <dbReference type="Pfam" id="PF20465"/>
    </source>
</evidence>
<evidence type="ECO:0000259" key="7">
    <source>
        <dbReference type="Pfam" id="PF20466"/>
    </source>
</evidence>
<dbReference type="InterPro" id="IPR046820">
    <property type="entry name" value="MmeI_TRD"/>
</dbReference>
<proteinExistence type="predicted"/>
<dbReference type="InterPro" id="IPR046817">
    <property type="entry name" value="MmeI_N"/>
</dbReference>
<dbReference type="PANTHER" id="PTHR33841:SF1">
    <property type="entry name" value="DNA METHYLTRANSFERASE A"/>
    <property type="match status" value="1"/>
</dbReference>
<dbReference type="SUPFAM" id="SSF53335">
    <property type="entry name" value="S-adenosyl-L-methionine-dependent methyltransferases"/>
    <property type="match status" value="1"/>
</dbReference>
<dbReference type="Proteomes" id="UP000500755">
    <property type="component" value="Chromosome"/>
</dbReference>
<organism evidence="10 11">
    <name type="scientific">Alicycliphilus denitrificans</name>
    <dbReference type="NCBI Taxonomy" id="179636"/>
    <lineage>
        <taxon>Bacteria</taxon>
        <taxon>Pseudomonadati</taxon>
        <taxon>Pseudomonadota</taxon>
        <taxon>Betaproteobacteria</taxon>
        <taxon>Burkholderiales</taxon>
        <taxon>Comamonadaceae</taxon>
        <taxon>Alicycliphilus</taxon>
    </lineage>
</organism>
<dbReference type="GO" id="GO:0009007">
    <property type="term" value="F:site-specific DNA-methyltransferase (adenine-specific) activity"/>
    <property type="evidence" value="ECO:0007669"/>
    <property type="project" value="UniProtKB-EC"/>
</dbReference>
<feature type="domain" description="MmeI-like helicase spacer" evidence="6">
    <location>
        <begin position="179"/>
        <end position="258"/>
    </location>
</feature>
<keyword evidence="3 10" id="KW-0808">Transferase</keyword>
<feature type="domain" description="MmeI-like C-terminal" evidence="8">
    <location>
        <begin position="826"/>
        <end position="906"/>
    </location>
</feature>
<dbReference type="InterPro" id="IPR029063">
    <property type="entry name" value="SAM-dependent_MTases_sf"/>
</dbReference>
<evidence type="ECO:0000259" key="8">
    <source>
        <dbReference type="Pfam" id="PF20467"/>
    </source>
</evidence>
<reference evidence="10 11" key="1">
    <citation type="submission" date="2020-05" db="EMBL/GenBank/DDBJ databases">
        <title>Complete genome sequence of Alicycliphilus denitrificans DP3.</title>
        <authorList>
            <person name="Chen X."/>
        </authorList>
    </citation>
    <scope>NUCLEOTIDE SEQUENCE [LARGE SCALE GENOMIC DNA]</scope>
    <source>
        <strain evidence="10 11">DP3</strain>
    </source>
</reference>
<dbReference type="AlphaFoldDB" id="A0A858ZSF0"/>
<evidence type="ECO:0000313" key="11">
    <source>
        <dbReference type="Proteomes" id="UP000500755"/>
    </source>
</evidence>
<dbReference type="Pfam" id="PF20466">
    <property type="entry name" value="MmeI_TRD"/>
    <property type="match status" value="1"/>
</dbReference>
<dbReference type="REBASE" id="385541">
    <property type="entry name" value="Ade3ORF9315P"/>
</dbReference>
<dbReference type="EMBL" id="CP051298">
    <property type="protein sequence ID" value="QKD43795.1"/>
    <property type="molecule type" value="Genomic_DNA"/>
</dbReference>
<evidence type="ECO:0000259" key="9">
    <source>
        <dbReference type="Pfam" id="PF20473"/>
    </source>
</evidence>
<accession>A0A858ZSF0</accession>
<feature type="domain" description="MmeI-like target recognition" evidence="7">
    <location>
        <begin position="619"/>
        <end position="823"/>
    </location>
</feature>
<evidence type="ECO:0000313" key="10">
    <source>
        <dbReference type="EMBL" id="QKD43795.1"/>
    </source>
</evidence>
<gene>
    <name evidence="10" type="ORF">HF896_09315</name>
</gene>
<dbReference type="Pfam" id="PF20467">
    <property type="entry name" value="MmeI_C"/>
    <property type="match status" value="1"/>
</dbReference>
<dbReference type="InterPro" id="IPR046819">
    <property type="entry name" value="MmeI_hel"/>
</dbReference>
<dbReference type="RefSeq" id="WP_168727850.1">
    <property type="nucleotide sequence ID" value="NZ_CP051298.1"/>
</dbReference>
<feature type="domain" description="MmeI-like DNA-methyltransferase" evidence="9">
    <location>
        <begin position="334"/>
        <end position="595"/>
    </location>
</feature>
<keyword evidence="2 10" id="KW-0489">Methyltransferase</keyword>
<evidence type="ECO:0000256" key="1">
    <source>
        <dbReference type="ARBA" id="ARBA00011900"/>
    </source>
</evidence>